<dbReference type="RefSeq" id="WP_084235491.1">
    <property type="nucleotide sequence ID" value="NZ_FWXW01000010.1"/>
</dbReference>
<dbReference type="Pfam" id="PF04463">
    <property type="entry name" value="2-thiour_desulf"/>
    <property type="match status" value="1"/>
</dbReference>
<name>A0A1W2CM93_9FIRM</name>
<dbReference type="PANTHER" id="PTHR30087">
    <property type="entry name" value="INNER MEMBRANE PROTEIN"/>
    <property type="match status" value="1"/>
</dbReference>
<sequence length="155" mass="16950">MKKILVSECLYGGRIVRYDAGDVAERDPRFLKWKEEGRLVPICAEVFGGLPIPRPDSQRVDDKVLTGTGADVTAEYTAGAMEVVRLAKLNNVAFALMKQDSPSCGSRFIYDGTFTDTKIPGQGLAVELLRNAGFKVFSEEDLDAAEVYLNALENG</sequence>
<dbReference type="Proteomes" id="UP000192790">
    <property type="component" value="Unassembled WGS sequence"/>
</dbReference>
<gene>
    <name evidence="1" type="ORF">SAMN02745168_0069</name>
</gene>
<reference evidence="1 2" key="1">
    <citation type="submission" date="2017-04" db="EMBL/GenBank/DDBJ databases">
        <authorList>
            <person name="Afonso C.L."/>
            <person name="Miller P.J."/>
            <person name="Scott M.A."/>
            <person name="Spackman E."/>
            <person name="Goraichik I."/>
            <person name="Dimitrov K.M."/>
            <person name="Suarez D.L."/>
            <person name="Swayne D.E."/>
        </authorList>
    </citation>
    <scope>NUCLEOTIDE SEQUENCE [LARGE SCALE GENOMIC DNA]</scope>
    <source>
        <strain evidence="1 2">DSM 12816</strain>
    </source>
</reference>
<dbReference type="AlphaFoldDB" id="A0A1W2CM93"/>
<organism evidence="1 2">
    <name type="scientific">Papillibacter cinnamivorans DSM 12816</name>
    <dbReference type="NCBI Taxonomy" id="1122930"/>
    <lineage>
        <taxon>Bacteria</taxon>
        <taxon>Bacillati</taxon>
        <taxon>Bacillota</taxon>
        <taxon>Clostridia</taxon>
        <taxon>Eubacteriales</taxon>
        <taxon>Oscillospiraceae</taxon>
        <taxon>Papillibacter</taxon>
    </lineage>
</organism>
<dbReference type="STRING" id="1122930.SAMN02745168_0069"/>
<dbReference type="EMBL" id="FWXW01000010">
    <property type="protein sequence ID" value="SMC85748.1"/>
    <property type="molecule type" value="Genomic_DNA"/>
</dbReference>
<dbReference type="PANTHER" id="PTHR30087:SF1">
    <property type="entry name" value="HYPOTHETICAL CYTOSOLIC PROTEIN"/>
    <property type="match status" value="1"/>
</dbReference>
<dbReference type="OrthoDB" id="9797779at2"/>
<keyword evidence="2" id="KW-1185">Reference proteome</keyword>
<evidence type="ECO:0000313" key="1">
    <source>
        <dbReference type="EMBL" id="SMC85748.1"/>
    </source>
</evidence>
<accession>A0A1W2CM93</accession>
<protein>
    <submittedName>
        <fullName evidence="1">Uncharacterized conserved protein YbbK, DUF523 family</fullName>
    </submittedName>
</protein>
<evidence type="ECO:0000313" key="2">
    <source>
        <dbReference type="Proteomes" id="UP000192790"/>
    </source>
</evidence>
<proteinExistence type="predicted"/>
<dbReference type="InterPro" id="IPR007553">
    <property type="entry name" value="2-thiour_desulf"/>
</dbReference>